<proteinExistence type="predicted"/>
<reference evidence="1 2" key="1">
    <citation type="submission" date="2018-08" db="EMBL/GenBank/DDBJ databases">
        <title>A genome reference for cultivated species of the human gut microbiota.</title>
        <authorList>
            <person name="Zou Y."/>
            <person name="Xue W."/>
            <person name="Luo G."/>
        </authorList>
    </citation>
    <scope>NUCLEOTIDE SEQUENCE [LARGE SCALE GENOMIC DNA]</scope>
    <source>
        <strain evidence="1 2">AM35-14</strain>
    </source>
</reference>
<sequence length="69" mass="8304">MNVLEHFILSVYKIEDITDEYEKKFGKPSKEKLLKVFLEYDCYGQKDKTELVFRETEWNTAKENGYFLA</sequence>
<dbReference type="EMBL" id="QSHZ01000059">
    <property type="protein sequence ID" value="RHC46865.1"/>
    <property type="molecule type" value="Genomic_DNA"/>
</dbReference>
<dbReference type="AlphaFoldDB" id="A0A414AG62"/>
<gene>
    <name evidence="1" type="ORF">DW839_30515</name>
</gene>
<organism evidence="1 2">
    <name type="scientific">Enterocloster bolteae</name>
    <dbReference type="NCBI Taxonomy" id="208479"/>
    <lineage>
        <taxon>Bacteria</taxon>
        <taxon>Bacillati</taxon>
        <taxon>Bacillota</taxon>
        <taxon>Clostridia</taxon>
        <taxon>Lachnospirales</taxon>
        <taxon>Lachnospiraceae</taxon>
        <taxon>Enterocloster</taxon>
    </lineage>
</organism>
<evidence type="ECO:0000313" key="2">
    <source>
        <dbReference type="Proteomes" id="UP000283975"/>
    </source>
</evidence>
<comment type="caution">
    <text evidence="1">The sequence shown here is derived from an EMBL/GenBank/DDBJ whole genome shotgun (WGS) entry which is preliminary data.</text>
</comment>
<protein>
    <submittedName>
        <fullName evidence="1">Uncharacterized protein</fullName>
    </submittedName>
</protein>
<name>A0A414AG62_9FIRM</name>
<evidence type="ECO:0000313" key="1">
    <source>
        <dbReference type="EMBL" id="RHC46865.1"/>
    </source>
</evidence>
<accession>A0A414AG62</accession>
<dbReference type="Proteomes" id="UP000283975">
    <property type="component" value="Unassembled WGS sequence"/>
</dbReference>